<protein>
    <submittedName>
        <fullName evidence="1">Uncharacterized protein</fullName>
    </submittedName>
</protein>
<reference evidence="1" key="1">
    <citation type="submission" date="2019-08" db="EMBL/GenBank/DDBJ databases">
        <authorList>
            <person name="Kucharzyk K."/>
            <person name="Murdoch R.W."/>
            <person name="Higgins S."/>
            <person name="Loffler F."/>
        </authorList>
    </citation>
    <scope>NUCLEOTIDE SEQUENCE</scope>
</reference>
<dbReference type="EMBL" id="VSSQ01020888">
    <property type="protein sequence ID" value="MPM66099.1"/>
    <property type="molecule type" value="Genomic_DNA"/>
</dbReference>
<evidence type="ECO:0000313" key="1">
    <source>
        <dbReference type="EMBL" id="MPM66099.1"/>
    </source>
</evidence>
<dbReference type="AlphaFoldDB" id="A0A645BKV6"/>
<name>A0A645BKV6_9ZZZZ</name>
<accession>A0A645BKV6</accession>
<comment type="caution">
    <text evidence="1">The sequence shown here is derived from an EMBL/GenBank/DDBJ whole genome shotgun (WGS) entry which is preliminary data.</text>
</comment>
<sequence>MDHSLHMLGLKTDNLLELTYEDRKRIHNLKYYTWVEQQGRTVQDLNDLWYDTKNTWDAVHAQAGELDELINEFNDATGVLKTL</sequence>
<organism evidence="1">
    <name type="scientific">bioreactor metagenome</name>
    <dbReference type="NCBI Taxonomy" id="1076179"/>
    <lineage>
        <taxon>unclassified sequences</taxon>
        <taxon>metagenomes</taxon>
        <taxon>ecological metagenomes</taxon>
    </lineage>
</organism>
<gene>
    <name evidence="1" type="ORF">SDC9_113006</name>
</gene>
<proteinExistence type="predicted"/>